<feature type="compositionally biased region" description="Low complexity" evidence="1">
    <location>
        <begin position="92"/>
        <end position="101"/>
    </location>
</feature>
<feature type="compositionally biased region" description="Basic and acidic residues" evidence="1">
    <location>
        <begin position="64"/>
        <end position="89"/>
    </location>
</feature>
<evidence type="ECO:0008006" key="4">
    <source>
        <dbReference type="Google" id="ProtNLM"/>
    </source>
</evidence>
<dbReference type="AlphaFoldDB" id="A0A918RUV4"/>
<reference evidence="2" key="2">
    <citation type="submission" date="2020-09" db="EMBL/GenBank/DDBJ databases">
        <authorList>
            <person name="Sun Q."/>
            <person name="Ohkuma M."/>
        </authorList>
    </citation>
    <scope>NUCLEOTIDE SEQUENCE</scope>
    <source>
        <strain evidence="2">JCM 5016</strain>
    </source>
</reference>
<gene>
    <name evidence="2" type="ORF">GCM10010389_58560</name>
</gene>
<evidence type="ECO:0000256" key="1">
    <source>
        <dbReference type="SAM" id="MobiDB-lite"/>
    </source>
</evidence>
<dbReference type="InterPro" id="IPR017211">
    <property type="entry name" value="UCP037465_Znf"/>
</dbReference>
<sequence>MNCYDCALEDTTAPAVAVCDRCGRGVCARHAHAPGRLPGRPVPRTAGAGPDSGRRPARRVTCRACREAESFDPVRSRPGPGRDRTEESARTGPSRRAPVRAGRGRRGPR</sequence>
<proteinExistence type="predicted"/>
<evidence type="ECO:0000313" key="3">
    <source>
        <dbReference type="Proteomes" id="UP000623010"/>
    </source>
</evidence>
<comment type="caution">
    <text evidence="2">The sequence shown here is derived from an EMBL/GenBank/DDBJ whole genome shotgun (WGS) entry which is preliminary data.</text>
</comment>
<reference evidence="2" key="1">
    <citation type="journal article" date="2014" name="Int. J. Syst. Evol. Microbiol.">
        <title>Complete genome sequence of Corynebacterium casei LMG S-19264T (=DSM 44701T), isolated from a smear-ripened cheese.</title>
        <authorList>
            <consortium name="US DOE Joint Genome Institute (JGI-PGF)"/>
            <person name="Walter F."/>
            <person name="Albersmeier A."/>
            <person name="Kalinowski J."/>
            <person name="Ruckert C."/>
        </authorList>
    </citation>
    <scope>NUCLEOTIDE SEQUENCE</scope>
    <source>
        <strain evidence="2">JCM 5016</strain>
    </source>
</reference>
<feature type="region of interest" description="Disordered" evidence="1">
    <location>
        <begin position="30"/>
        <end position="109"/>
    </location>
</feature>
<keyword evidence="3" id="KW-1185">Reference proteome</keyword>
<name>A0A918RUV4_9ACTN</name>
<dbReference type="Pfam" id="PF09947">
    <property type="entry name" value="DUF2180"/>
    <property type="match status" value="1"/>
</dbReference>
<evidence type="ECO:0000313" key="2">
    <source>
        <dbReference type="EMBL" id="GHA11812.1"/>
    </source>
</evidence>
<dbReference type="EMBL" id="BMWH01000033">
    <property type="protein sequence ID" value="GHA11812.1"/>
    <property type="molecule type" value="Genomic_DNA"/>
</dbReference>
<protein>
    <recommendedName>
        <fullName evidence="4">DUF2180 family protein</fullName>
    </recommendedName>
</protein>
<accession>A0A918RUV4</accession>
<organism evidence="2 3">
    <name type="scientific">Streptomyces echinoruber</name>
    <dbReference type="NCBI Taxonomy" id="68898"/>
    <lineage>
        <taxon>Bacteria</taxon>
        <taxon>Bacillati</taxon>
        <taxon>Actinomycetota</taxon>
        <taxon>Actinomycetes</taxon>
        <taxon>Kitasatosporales</taxon>
        <taxon>Streptomycetaceae</taxon>
        <taxon>Streptomyces</taxon>
    </lineage>
</organism>
<dbReference type="Proteomes" id="UP000623010">
    <property type="component" value="Unassembled WGS sequence"/>
</dbReference>